<dbReference type="InParanoid" id="A0A194QKL9"/>
<gene>
    <name evidence="1" type="ORF">RR48_14509</name>
</gene>
<evidence type="ECO:0000313" key="2">
    <source>
        <dbReference type="Proteomes" id="UP000053240"/>
    </source>
</evidence>
<organism evidence="1 2">
    <name type="scientific">Papilio machaon</name>
    <name type="common">Old World swallowtail butterfly</name>
    <dbReference type="NCBI Taxonomy" id="76193"/>
    <lineage>
        <taxon>Eukaryota</taxon>
        <taxon>Metazoa</taxon>
        <taxon>Ecdysozoa</taxon>
        <taxon>Arthropoda</taxon>
        <taxon>Hexapoda</taxon>
        <taxon>Insecta</taxon>
        <taxon>Pterygota</taxon>
        <taxon>Neoptera</taxon>
        <taxon>Endopterygota</taxon>
        <taxon>Lepidoptera</taxon>
        <taxon>Glossata</taxon>
        <taxon>Ditrysia</taxon>
        <taxon>Papilionoidea</taxon>
        <taxon>Papilionidae</taxon>
        <taxon>Papilioninae</taxon>
        <taxon>Papilio</taxon>
    </lineage>
</organism>
<accession>A0A194QKL9</accession>
<reference evidence="1 2" key="1">
    <citation type="journal article" date="2015" name="Nat. Commun.">
        <title>Outbred genome sequencing and CRISPR/Cas9 gene editing in butterflies.</title>
        <authorList>
            <person name="Li X."/>
            <person name="Fan D."/>
            <person name="Zhang W."/>
            <person name="Liu G."/>
            <person name="Zhang L."/>
            <person name="Zhao L."/>
            <person name="Fang X."/>
            <person name="Chen L."/>
            <person name="Dong Y."/>
            <person name="Chen Y."/>
            <person name="Ding Y."/>
            <person name="Zhao R."/>
            <person name="Feng M."/>
            <person name="Zhu Y."/>
            <person name="Feng Y."/>
            <person name="Jiang X."/>
            <person name="Zhu D."/>
            <person name="Xiang H."/>
            <person name="Feng X."/>
            <person name="Li S."/>
            <person name="Wang J."/>
            <person name="Zhang G."/>
            <person name="Kronforst M.R."/>
            <person name="Wang W."/>
        </authorList>
    </citation>
    <scope>NUCLEOTIDE SEQUENCE [LARGE SCALE GENOMIC DNA]</scope>
    <source>
        <strain evidence="1">Ya'a_city_454_Pm</strain>
        <tissue evidence="1">Whole body</tissue>
    </source>
</reference>
<dbReference type="AlphaFoldDB" id="A0A194QKL9"/>
<keyword evidence="2" id="KW-1185">Reference proteome</keyword>
<dbReference type="Proteomes" id="UP000053240">
    <property type="component" value="Unassembled WGS sequence"/>
</dbReference>
<proteinExistence type="predicted"/>
<sequence>MSPTLWCVVASVERVQAEAVPARRRVAAEHVNCTYAHAMLPAHAARQLPVRQPAPLRFPARPFCNTNTNLLTPLVGSHINNVLFWGFPSTSA</sequence>
<dbReference type="EMBL" id="KQ461198">
    <property type="protein sequence ID" value="KPJ06067.1"/>
    <property type="molecule type" value="Genomic_DNA"/>
</dbReference>
<protein>
    <submittedName>
        <fullName evidence="1">Uncharacterized protein</fullName>
    </submittedName>
</protein>
<name>A0A194QKL9_PAPMA</name>
<evidence type="ECO:0000313" key="1">
    <source>
        <dbReference type="EMBL" id="KPJ06067.1"/>
    </source>
</evidence>